<organism evidence="2 3">
    <name type="scientific">Luteimonas vadosa</name>
    <dbReference type="NCBI Taxonomy" id="1165507"/>
    <lineage>
        <taxon>Bacteria</taxon>
        <taxon>Pseudomonadati</taxon>
        <taxon>Pseudomonadota</taxon>
        <taxon>Gammaproteobacteria</taxon>
        <taxon>Lysobacterales</taxon>
        <taxon>Lysobacteraceae</taxon>
        <taxon>Luteimonas</taxon>
    </lineage>
</organism>
<evidence type="ECO:0000313" key="2">
    <source>
        <dbReference type="EMBL" id="GAA4870165.1"/>
    </source>
</evidence>
<reference evidence="3" key="1">
    <citation type="journal article" date="2019" name="Int. J. Syst. Evol. Microbiol.">
        <title>The Global Catalogue of Microorganisms (GCM) 10K type strain sequencing project: providing services to taxonomists for standard genome sequencing and annotation.</title>
        <authorList>
            <consortium name="The Broad Institute Genomics Platform"/>
            <consortium name="The Broad Institute Genome Sequencing Center for Infectious Disease"/>
            <person name="Wu L."/>
            <person name="Ma J."/>
        </authorList>
    </citation>
    <scope>NUCLEOTIDE SEQUENCE [LARGE SCALE GENOMIC DNA]</scope>
    <source>
        <strain evidence="3">JCM 18392</strain>
    </source>
</reference>
<keyword evidence="3" id="KW-1185">Reference proteome</keyword>
<comment type="caution">
    <text evidence="2">The sequence shown here is derived from an EMBL/GenBank/DDBJ whole genome shotgun (WGS) entry which is preliminary data.</text>
</comment>
<dbReference type="EMBL" id="BAABJY010000003">
    <property type="protein sequence ID" value="GAA4870165.1"/>
    <property type="molecule type" value="Genomic_DNA"/>
</dbReference>
<evidence type="ECO:0008006" key="4">
    <source>
        <dbReference type="Google" id="ProtNLM"/>
    </source>
</evidence>
<dbReference type="Proteomes" id="UP001501323">
    <property type="component" value="Unassembled WGS sequence"/>
</dbReference>
<protein>
    <recommendedName>
        <fullName evidence="4">Secreted protein</fullName>
    </recommendedName>
</protein>
<accession>A0ABP9E5V1</accession>
<gene>
    <name evidence="2" type="ORF">GCM10023332_23360</name>
</gene>
<feature type="signal peptide" evidence="1">
    <location>
        <begin position="1"/>
        <end position="21"/>
    </location>
</feature>
<feature type="chain" id="PRO_5047320222" description="Secreted protein" evidence="1">
    <location>
        <begin position="22"/>
        <end position="160"/>
    </location>
</feature>
<sequence>MRVLAWCTLLAGAAFLPPAFAEEPYVPLEQRLTPEQLRETGLDGLSAAQLERLNAILRADTAAVVAREQARPRPDGGGLFGPAREPVTTRLVGEFRGWSNGTRFTLENGQTWRVIDTPEYYVSKSKFKASPAILLSPGLLGGWYLQVDGDSMRAKVTQVN</sequence>
<proteinExistence type="predicted"/>
<evidence type="ECO:0000256" key="1">
    <source>
        <dbReference type="SAM" id="SignalP"/>
    </source>
</evidence>
<evidence type="ECO:0000313" key="3">
    <source>
        <dbReference type="Proteomes" id="UP001501323"/>
    </source>
</evidence>
<dbReference type="RefSeq" id="WP_345295730.1">
    <property type="nucleotide sequence ID" value="NZ_BAABJY010000003.1"/>
</dbReference>
<name>A0ABP9E5V1_9GAMM</name>
<keyword evidence="1" id="KW-0732">Signal</keyword>